<dbReference type="Gene3D" id="3.40.1580.10">
    <property type="entry name" value="SMI1/KNR4-like"/>
    <property type="match status" value="1"/>
</dbReference>
<reference evidence="3" key="1">
    <citation type="journal article" date="2019" name="Int. J. Syst. Evol. Microbiol.">
        <title>The Global Catalogue of Microorganisms (GCM) 10K type strain sequencing project: providing services to taxonomists for standard genome sequencing and annotation.</title>
        <authorList>
            <consortium name="The Broad Institute Genomics Platform"/>
            <consortium name="The Broad Institute Genome Sequencing Center for Infectious Disease"/>
            <person name="Wu L."/>
            <person name="Ma J."/>
        </authorList>
    </citation>
    <scope>NUCLEOTIDE SEQUENCE [LARGE SCALE GENOMIC DNA]</scope>
    <source>
        <strain evidence="3">JCM 15933</strain>
    </source>
</reference>
<evidence type="ECO:0008006" key="4">
    <source>
        <dbReference type="Google" id="ProtNLM"/>
    </source>
</evidence>
<evidence type="ECO:0000313" key="2">
    <source>
        <dbReference type="EMBL" id="GAA1553341.1"/>
    </source>
</evidence>
<feature type="region of interest" description="Disordered" evidence="1">
    <location>
        <begin position="300"/>
        <end position="332"/>
    </location>
</feature>
<accession>A0ABP4N032</accession>
<dbReference type="InterPro" id="IPR037883">
    <property type="entry name" value="Knr4/Smi1-like_sf"/>
</dbReference>
<keyword evidence="3" id="KW-1185">Reference proteome</keyword>
<gene>
    <name evidence="2" type="ORF">GCM10009827_087570</name>
</gene>
<sequence>MFEYRDPRPGATQRQLADFVTEVRRAPTEQEITDVAAQQHNLLPPGGPAPASHRPIDASRWQLPERPLPPRYLALLAWSGGGAFGNGERWLQLFPVDGPSGVRAMTLAYHLPEYMPGALPFAFNGGGVFYLFDMREPANADGEYPVVAAHAGNLGWATHEECYPPECWPVADDLAQACRGRTDIEELADCDCHAPPTGFTPDLPETADIYVDQVPPDSVATLLQLRKLLAVTWRIGALRDLLAGQPILAVQGGRPYALHRVLEQSAELRPYLFYDADGRLEPVWPTATRASLHRGLWHSRTVSDESATPSPGYPGPRADHADTSSLPLRSPGMTDDEIIAAARTAAAARGRNSLADARITRSQAEAEVLLSDPAYARGGGLLVVIDPVTGTVLRVVPQL</sequence>
<name>A0ABP4N032_9ACTN</name>
<proteinExistence type="predicted"/>
<dbReference type="SUPFAM" id="SSF160631">
    <property type="entry name" value="SMI1/KNR4-like"/>
    <property type="match status" value="1"/>
</dbReference>
<protein>
    <recommendedName>
        <fullName evidence="4">Knr4/Smi1-like domain-containing protein</fullName>
    </recommendedName>
</protein>
<comment type="caution">
    <text evidence="2">The sequence shown here is derived from an EMBL/GenBank/DDBJ whole genome shotgun (WGS) entry which is preliminary data.</text>
</comment>
<dbReference type="EMBL" id="BAAAQD010000023">
    <property type="protein sequence ID" value="GAA1553341.1"/>
    <property type="molecule type" value="Genomic_DNA"/>
</dbReference>
<evidence type="ECO:0000313" key="3">
    <source>
        <dbReference type="Proteomes" id="UP001501470"/>
    </source>
</evidence>
<evidence type="ECO:0000256" key="1">
    <source>
        <dbReference type="SAM" id="MobiDB-lite"/>
    </source>
</evidence>
<organism evidence="2 3">
    <name type="scientific">Dactylosporangium maewongense</name>
    <dbReference type="NCBI Taxonomy" id="634393"/>
    <lineage>
        <taxon>Bacteria</taxon>
        <taxon>Bacillati</taxon>
        <taxon>Actinomycetota</taxon>
        <taxon>Actinomycetes</taxon>
        <taxon>Micromonosporales</taxon>
        <taxon>Micromonosporaceae</taxon>
        <taxon>Dactylosporangium</taxon>
    </lineage>
</organism>
<dbReference type="Proteomes" id="UP001501470">
    <property type="component" value="Unassembled WGS sequence"/>
</dbReference>